<gene>
    <name evidence="1" type="ORF">E4U82_10200</name>
</gene>
<organism evidence="1 2">
    <name type="scientific">Lentibacillus salicampi</name>
    <dbReference type="NCBI Taxonomy" id="175306"/>
    <lineage>
        <taxon>Bacteria</taxon>
        <taxon>Bacillati</taxon>
        <taxon>Bacillota</taxon>
        <taxon>Bacilli</taxon>
        <taxon>Bacillales</taxon>
        <taxon>Bacillaceae</taxon>
        <taxon>Lentibacillus</taxon>
    </lineage>
</organism>
<dbReference type="OrthoDB" id="5880263at2"/>
<dbReference type="InterPro" id="IPR037883">
    <property type="entry name" value="Knr4/Smi1-like_sf"/>
</dbReference>
<evidence type="ECO:0000313" key="2">
    <source>
        <dbReference type="Proteomes" id="UP000298484"/>
    </source>
</evidence>
<dbReference type="AlphaFoldDB" id="A0A4Y9AAL4"/>
<protein>
    <submittedName>
        <fullName evidence="1">Uncharacterized protein</fullName>
    </submittedName>
</protein>
<accession>A0A4Y9AAL4</accession>
<dbReference type="Gene3D" id="3.40.1580.10">
    <property type="entry name" value="SMI1/KNR4-like"/>
    <property type="match status" value="1"/>
</dbReference>
<proteinExistence type="predicted"/>
<sequence>MLSIIHLSYLFIFYQQHVIIEDFDEFVYCLNTVGEYNIIRWDDISKKEVTRYTTFDEYLQDSFQEAIDNLD</sequence>
<keyword evidence="2" id="KW-1185">Reference proteome</keyword>
<dbReference type="EMBL" id="SRHY01000015">
    <property type="protein sequence ID" value="TFJ92823.1"/>
    <property type="molecule type" value="Genomic_DNA"/>
</dbReference>
<dbReference type="Pfam" id="PF14567">
    <property type="entry name" value="SUKH_5"/>
    <property type="match status" value="1"/>
</dbReference>
<name>A0A4Y9AAL4_9BACI</name>
<dbReference type="SUPFAM" id="SSF160631">
    <property type="entry name" value="SMI1/KNR4-like"/>
    <property type="match status" value="1"/>
</dbReference>
<evidence type="ECO:0000313" key="1">
    <source>
        <dbReference type="EMBL" id="TFJ92823.1"/>
    </source>
</evidence>
<comment type="caution">
    <text evidence="1">The sequence shown here is derived from an EMBL/GenBank/DDBJ whole genome shotgun (WGS) entry which is preliminary data.</text>
</comment>
<reference evidence="1 2" key="1">
    <citation type="submission" date="2019-03" db="EMBL/GenBank/DDBJ databases">
        <title>Genome sequence of Lentibacillus salicampi ATCC BAA-719.</title>
        <authorList>
            <person name="Maclea K.S."/>
            <person name="Simoes Junior M."/>
        </authorList>
    </citation>
    <scope>NUCLEOTIDE SEQUENCE [LARGE SCALE GENOMIC DNA]</scope>
    <source>
        <strain evidence="1 2">ATCC BAA-719</strain>
    </source>
</reference>
<dbReference type="Proteomes" id="UP000298484">
    <property type="component" value="Unassembled WGS sequence"/>
</dbReference>